<evidence type="ECO:0000313" key="5">
    <source>
        <dbReference type="Proteomes" id="UP000008229"/>
    </source>
</evidence>
<dbReference type="EMBL" id="CP001854">
    <property type="protein sequence ID" value="ADB50826.1"/>
    <property type="molecule type" value="Genomic_DNA"/>
</dbReference>
<feature type="domain" description="DUF306" evidence="3">
    <location>
        <begin position="57"/>
        <end position="156"/>
    </location>
</feature>
<feature type="signal peptide" evidence="2">
    <location>
        <begin position="1"/>
        <end position="20"/>
    </location>
</feature>
<accession>D3F7G4</accession>
<dbReference type="RefSeq" id="WP_012933877.1">
    <property type="nucleotide sequence ID" value="NC_013739.1"/>
</dbReference>
<reference evidence="5" key="2">
    <citation type="submission" date="2010-01" db="EMBL/GenBank/DDBJ databases">
        <title>The complete genome of Conexibacter woesei DSM 14684.</title>
        <authorList>
            <consortium name="US DOE Joint Genome Institute (JGI-PGF)"/>
            <person name="Lucas S."/>
            <person name="Copeland A."/>
            <person name="Lapidus A."/>
            <person name="Glavina del Rio T."/>
            <person name="Dalin E."/>
            <person name="Tice H."/>
            <person name="Bruce D."/>
            <person name="Goodwin L."/>
            <person name="Pitluck S."/>
            <person name="Kyrpides N."/>
            <person name="Mavromatis K."/>
            <person name="Ivanova N."/>
            <person name="Mikhailova N."/>
            <person name="Chertkov O."/>
            <person name="Brettin T."/>
            <person name="Detter J.C."/>
            <person name="Han C."/>
            <person name="Larimer F."/>
            <person name="Land M."/>
            <person name="Hauser L."/>
            <person name="Markowitz V."/>
            <person name="Cheng J.-F."/>
            <person name="Hugenholtz P."/>
            <person name="Woyke T."/>
            <person name="Wu D."/>
            <person name="Pukall R."/>
            <person name="Steenblock K."/>
            <person name="Schneider S."/>
            <person name="Klenk H.-P."/>
            <person name="Eisen J.A."/>
        </authorList>
    </citation>
    <scope>NUCLEOTIDE SEQUENCE [LARGE SCALE GENOMIC DNA]</scope>
    <source>
        <strain evidence="5">DSM 14684 / CIP 108061 / JCM 11494 / NBRC 100937 / ID131577</strain>
    </source>
</reference>
<feature type="compositionally biased region" description="Low complexity" evidence="1">
    <location>
        <begin position="23"/>
        <end position="36"/>
    </location>
</feature>
<name>D3F7G4_CONWI</name>
<keyword evidence="5" id="KW-1185">Reference proteome</keyword>
<dbReference type="STRING" id="469383.Cwoe_2403"/>
<feature type="region of interest" description="Disordered" evidence="1">
    <location>
        <begin position="23"/>
        <end position="56"/>
    </location>
</feature>
<dbReference type="PROSITE" id="PS51257">
    <property type="entry name" value="PROKAR_LIPOPROTEIN"/>
    <property type="match status" value="1"/>
</dbReference>
<dbReference type="Proteomes" id="UP000008229">
    <property type="component" value="Chromosome"/>
</dbReference>
<evidence type="ECO:0000256" key="2">
    <source>
        <dbReference type="SAM" id="SignalP"/>
    </source>
</evidence>
<feature type="domain" description="DUF306" evidence="3">
    <location>
        <begin position="171"/>
        <end position="279"/>
    </location>
</feature>
<dbReference type="InterPro" id="IPR038670">
    <property type="entry name" value="HslJ-like_sf"/>
</dbReference>
<dbReference type="Gene3D" id="2.40.128.270">
    <property type="match status" value="2"/>
</dbReference>
<sequence length="283" mass="28656" precursor="true">MRQPIALAVSVVLVLAAALAGCGSSDDADGTTPRTGTGSGVGTGSAGAPEPAPTADALDGRSFVARAVRGRRLVHGSELTLSFEDGTLGARAGCNTLGAGYTVADGRLRLRGEPQRTMIGCAPALMRQDDWLSDFLAAGPTLALAGERLTLRGERATIGLTEGSSSGAPPPIVGTRWRLESIGDGATVSSVPAGVEPPTLRITKEGRAELFTGCNSGSAAATVRDDGFVVFDEFALTRKACAEPAADVEATVTAILDGEVAAGFEGAQLTLSKDGRRLSFAAG</sequence>
<organism evidence="4 5">
    <name type="scientific">Conexibacter woesei (strain DSM 14684 / CCUG 47730 / CIP 108061 / JCM 11494 / NBRC 100937 / ID131577)</name>
    <dbReference type="NCBI Taxonomy" id="469383"/>
    <lineage>
        <taxon>Bacteria</taxon>
        <taxon>Bacillati</taxon>
        <taxon>Actinomycetota</taxon>
        <taxon>Thermoleophilia</taxon>
        <taxon>Solirubrobacterales</taxon>
        <taxon>Conexibacteraceae</taxon>
        <taxon>Conexibacter</taxon>
    </lineage>
</organism>
<gene>
    <name evidence="4" type="ordered locus">Cwoe_2403</name>
</gene>
<feature type="chain" id="PRO_5038477349" description="DUF306 domain-containing protein" evidence="2">
    <location>
        <begin position="21"/>
        <end position="283"/>
    </location>
</feature>
<dbReference type="PANTHER" id="PTHR35535:SF2">
    <property type="entry name" value="DUF306 DOMAIN-CONTAINING PROTEIN"/>
    <property type="match status" value="1"/>
</dbReference>
<dbReference type="PANTHER" id="PTHR35535">
    <property type="entry name" value="HEAT SHOCK PROTEIN HSLJ"/>
    <property type="match status" value="1"/>
</dbReference>
<evidence type="ECO:0000256" key="1">
    <source>
        <dbReference type="SAM" id="MobiDB-lite"/>
    </source>
</evidence>
<protein>
    <recommendedName>
        <fullName evidence="3">DUF306 domain-containing protein</fullName>
    </recommendedName>
</protein>
<dbReference type="KEGG" id="cwo:Cwoe_2403"/>
<dbReference type="InterPro" id="IPR053147">
    <property type="entry name" value="Hsp_HslJ-like"/>
</dbReference>
<dbReference type="AlphaFoldDB" id="D3F7G4"/>
<dbReference type="eggNOG" id="COG3187">
    <property type="taxonomic scope" value="Bacteria"/>
</dbReference>
<evidence type="ECO:0000259" key="3">
    <source>
        <dbReference type="Pfam" id="PF03724"/>
    </source>
</evidence>
<keyword evidence="2" id="KW-0732">Signal</keyword>
<dbReference type="HOGENOM" id="CLU_058026_1_1_11"/>
<dbReference type="Pfam" id="PF03724">
    <property type="entry name" value="META"/>
    <property type="match status" value="2"/>
</dbReference>
<evidence type="ECO:0000313" key="4">
    <source>
        <dbReference type="EMBL" id="ADB50826.1"/>
    </source>
</evidence>
<proteinExistence type="predicted"/>
<reference evidence="4 5" key="1">
    <citation type="journal article" date="2010" name="Stand. Genomic Sci.">
        <title>Complete genome sequence of Conexibacter woesei type strain (ID131577).</title>
        <authorList>
            <person name="Pukall R."/>
            <person name="Lapidus A."/>
            <person name="Glavina Del Rio T."/>
            <person name="Copeland A."/>
            <person name="Tice H."/>
            <person name="Cheng J.-F."/>
            <person name="Lucas S."/>
            <person name="Chen F."/>
            <person name="Nolan M."/>
            <person name="Bruce D."/>
            <person name="Goodwin L."/>
            <person name="Pitluck S."/>
            <person name="Mavromatis K."/>
            <person name="Ivanova N."/>
            <person name="Ovchinnikova G."/>
            <person name="Pati A."/>
            <person name="Chen A."/>
            <person name="Palaniappan K."/>
            <person name="Land M."/>
            <person name="Hauser L."/>
            <person name="Chang Y.-J."/>
            <person name="Jeffries C.D."/>
            <person name="Chain P."/>
            <person name="Meincke L."/>
            <person name="Sims D."/>
            <person name="Brettin T."/>
            <person name="Detter J.C."/>
            <person name="Rohde M."/>
            <person name="Goeker M."/>
            <person name="Bristow J."/>
            <person name="Eisen J.A."/>
            <person name="Markowitz V."/>
            <person name="Kyrpides N.C."/>
            <person name="Klenk H.-P."/>
            <person name="Hugenholtz P."/>
        </authorList>
    </citation>
    <scope>NUCLEOTIDE SEQUENCE [LARGE SCALE GENOMIC DNA]</scope>
    <source>
        <strain evidence="5">DSM 14684 / CIP 108061 / JCM 11494 / NBRC 100937 / ID131577</strain>
    </source>
</reference>
<dbReference type="OrthoDB" id="507754at2"/>
<dbReference type="InterPro" id="IPR005184">
    <property type="entry name" value="DUF306_Meta_HslJ"/>
</dbReference>